<dbReference type="GO" id="GO:0003677">
    <property type="term" value="F:DNA binding"/>
    <property type="evidence" value="ECO:0007669"/>
    <property type="project" value="UniProtKB-KW"/>
</dbReference>
<evidence type="ECO:0000256" key="1">
    <source>
        <dbReference type="ARBA" id="ARBA00023015"/>
    </source>
</evidence>
<dbReference type="InParanoid" id="A0A2G4YWE7"/>
<gene>
    <name evidence="5" type="ORF">CRD36_01930</name>
</gene>
<sequence>MDHYSFLIESTEKLKQCHNDWELKDTFQRIIEELGFFQFIYMVYTLKNMKFVHAIYTFDSEWREKYNANRFEEIDPVFVKSFTSRDAFFWSSDDYKNIPEIREKFFDVANEHFHYHGITTPYQLNHDHRALVTVSAGQKTPEEKEVLSSQKYLTLVSALSSCFLQVALTHKFFGKSALTLKPFAKRILRLSEMGLTTKQISLILDKSPNYIDEIFKGLFCATGIRSRTALISFMKFKKII</sequence>
<dbReference type="Proteomes" id="UP000229730">
    <property type="component" value="Unassembled WGS sequence"/>
</dbReference>
<dbReference type="InterPro" id="IPR005143">
    <property type="entry name" value="TF_LuxR_autoind-bd_dom"/>
</dbReference>
<dbReference type="OrthoDB" id="9803630at2"/>
<keyword evidence="3" id="KW-0804">Transcription</keyword>
<dbReference type="Gene3D" id="3.30.450.80">
    <property type="entry name" value="Transcription factor LuxR-like, autoinducer-binding domain"/>
    <property type="match status" value="1"/>
</dbReference>
<dbReference type="RefSeq" id="WP_099471034.1">
    <property type="nucleotide sequence ID" value="NZ_CAXBMK010000004.1"/>
</dbReference>
<dbReference type="InterPro" id="IPR036693">
    <property type="entry name" value="TF_LuxR_autoind-bd_dom_sf"/>
</dbReference>
<dbReference type="GO" id="GO:0006355">
    <property type="term" value="P:regulation of DNA-templated transcription"/>
    <property type="evidence" value="ECO:0007669"/>
    <property type="project" value="InterPro"/>
</dbReference>
<comment type="caution">
    <text evidence="5">The sequence shown here is derived from an EMBL/GenBank/DDBJ whole genome shotgun (WGS) entry which is preliminary data.</text>
</comment>
<evidence type="ECO:0000313" key="5">
    <source>
        <dbReference type="EMBL" id="PHZ86658.1"/>
    </source>
</evidence>
<proteinExistence type="predicted"/>
<feature type="domain" description="Transcription factor LuxR-like autoinducer-binding" evidence="4">
    <location>
        <begin position="22"/>
        <end position="145"/>
    </location>
</feature>
<dbReference type="SUPFAM" id="SSF46894">
    <property type="entry name" value="C-terminal effector domain of the bipartite response regulators"/>
    <property type="match status" value="1"/>
</dbReference>
<keyword evidence="6" id="KW-1185">Reference proteome</keyword>
<reference evidence="5 6" key="1">
    <citation type="submission" date="2017-10" db="EMBL/GenBank/DDBJ databases">
        <title>Frigbacter circumglobatus gen. nov. sp. nov., isolated from sediment cultured in situ.</title>
        <authorList>
            <person name="Zhao Z."/>
        </authorList>
    </citation>
    <scope>NUCLEOTIDE SEQUENCE [LARGE SCALE GENOMIC DNA]</scope>
    <source>
        <strain evidence="5 6">ZYL</strain>
    </source>
</reference>
<evidence type="ECO:0000259" key="4">
    <source>
        <dbReference type="Pfam" id="PF03472"/>
    </source>
</evidence>
<keyword evidence="1" id="KW-0805">Transcription regulation</keyword>
<dbReference type="InterPro" id="IPR016032">
    <property type="entry name" value="Sig_transdc_resp-reg_C-effctor"/>
</dbReference>
<protein>
    <recommendedName>
        <fullName evidence="4">Transcription factor LuxR-like autoinducer-binding domain-containing protein</fullName>
    </recommendedName>
</protein>
<name>A0A2G4YWE7_9PROT</name>
<dbReference type="AlphaFoldDB" id="A0A2G4YWE7"/>
<dbReference type="EMBL" id="PDEM01000007">
    <property type="protein sequence ID" value="PHZ86658.1"/>
    <property type="molecule type" value="Genomic_DNA"/>
</dbReference>
<organism evidence="5 6">
    <name type="scientific">Paremcibacter congregatus</name>
    <dbReference type="NCBI Taxonomy" id="2043170"/>
    <lineage>
        <taxon>Bacteria</taxon>
        <taxon>Pseudomonadati</taxon>
        <taxon>Pseudomonadota</taxon>
        <taxon>Alphaproteobacteria</taxon>
        <taxon>Emcibacterales</taxon>
        <taxon>Emcibacteraceae</taxon>
        <taxon>Paremcibacter</taxon>
    </lineage>
</organism>
<evidence type="ECO:0000313" key="6">
    <source>
        <dbReference type="Proteomes" id="UP000229730"/>
    </source>
</evidence>
<evidence type="ECO:0000256" key="3">
    <source>
        <dbReference type="ARBA" id="ARBA00023163"/>
    </source>
</evidence>
<accession>A0A2G4YWE7</accession>
<evidence type="ECO:0000256" key="2">
    <source>
        <dbReference type="ARBA" id="ARBA00023125"/>
    </source>
</evidence>
<dbReference type="Pfam" id="PF03472">
    <property type="entry name" value="Autoind_bind"/>
    <property type="match status" value="1"/>
</dbReference>
<dbReference type="SUPFAM" id="SSF75516">
    <property type="entry name" value="Pheromone-binding domain of LuxR-like quorum-sensing transcription factors"/>
    <property type="match status" value="1"/>
</dbReference>
<keyword evidence="2" id="KW-0238">DNA-binding</keyword>